<sequence>MLSTTDIQNKEFKKVTIGGYNKQEVNSFIEDILESYEVLKQEQVELKDKVTSLTENLAYYRGMESTIQNALILAEKTAQDTKTLAYEKAEQIKQVAETRAENMIDDAKQEVYHMVLKMDELKQCYSNSKAQIKQVLHSQLEMIDKQVITELDRDAATQNKIAEEHTPTENIEMEEVAANEIIEKEPIIEEVAIEEPIEEIEVYEIDEPEKVEDEVDLDDIIKNNSNHANFSVTIEEEKAV</sequence>
<reference evidence="1" key="1">
    <citation type="submission" date="2016-08" db="EMBL/GenBank/DDBJ databases">
        <authorList>
            <person name="Ngugi D.K."/>
            <person name="Miyake S."/>
            <person name="Stingl U."/>
        </authorList>
    </citation>
    <scope>NUCLEOTIDE SEQUENCE</scope>
    <source>
        <strain evidence="1">SCG-B11WGA-EpuloA1</strain>
    </source>
</reference>
<name>A0ACC8XDN3_9FIRM</name>
<evidence type="ECO:0000313" key="1">
    <source>
        <dbReference type="EMBL" id="ONI40963.1"/>
    </source>
</evidence>
<evidence type="ECO:0000313" key="2">
    <source>
        <dbReference type="Proteomes" id="UP000188605"/>
    </source>
</evidence>
<comment type="caution">
    <text evidence="1">The sequence shown here is derived from an EMBL/GenBank/DDBJ whole genome shotgun (WGS) entry which is preliminary data.</text>
</comment>
<dbReference type="EMBL" id="LJDB01000043">
    <property type="protein sequence ID" value="ONI40963.1"/>
    <property type="molecule type" value="Genomic_DNA"/>
</dbReference>
<proteinExistence type="predicted"/>
<protein>
    <submittedName>
        <fullName evidence="1">Uncharacterized protein</fullName>
    </submittedName>
</protein>
<organism evidence="1 2">
    <name type="scientific">Candidatus Epulonipiscium fishelsonii</name>
    <dbReference type="NCBI Taxonomy" id="77094"/>
    <lineage>
        <taxon>Bacteria</taxon>
        <taxon>Bacillati</taxon>
        <taxon>Bacillota</taxon>
        <taxon>Clostridia</taxon>
        <taxon>Lachnospirales</taxon>
        <taxon>Lachnospiraceae</taxon>
        <taxon>Candidatus Epulonipiscium</taxon>
    </lineage>
</organism>
<dbReference type="Proteomes" id="UP000188605">
    <property type="component" value="Unassembled WGS sequence"/>
</dbReference>
<gene>
    <name evidence="1" type="ORF">AN396_04180</name>
</gene>
<accession>A0ACC8XDN3</accession>
<keyword evidence="2" id="KW-1185">Reference proteome</keyword>